<dbReference type="PANTHER" id="PTHR35566:SF1">
    <property type="entry name" value="TYPE VI SECRETION SYSTEM BASEPLATE COMPONENT TSSK1"/>
    <property type="match status" value="1"/>
</dbReference>
<proteinExistence type="predicted"/>
<protein>
    <submittedName>
        <fullName evidence="1">Type VI secretion system baseplate subunit TssK</fullName>
    </submittedName>
</protein>
<reference evidence="1 2" key="1">
    <citation type="submission" date="2019-06" db="EMBL/GenBank/DDBJ databases">
        <title>Whole genome sequence for Rhodospirillaceae sp. R148.</title>
        <authorList>
            <person name="Wang G."/>
        </authorList>
    </citation>
    <scope>NUCLEOTIDE SEQUENCE [LARGE SCALE GENOMIC DNA]</scope>
    <source>
        <strain evidence="1 2">R148</strain>
    </source>
</reference>
<accession>A0A545TTA1</accession>
<dbReference type="AlphaFoldDB" id="A0A545TTA1"/>
<dbReference type="EMBL" id="VHSH01000003">
    <property type="protein sequence ID" value="TQV80445.1"/>
    <property type="molecule type" value="Genomic_DNA"/>
</dbReference>
<comment type="caution">
    <text evidence="1">The sequence shown here is derived from an EMBL/GenBank/DDBJ whole genome shotgun (WGS) entry which is preliminary data.</text>
</comment>
<dbReference type="PANTHER" id="PTHR35566">
    <property type="entry name" value="BLR3599 PROTEIN"/>
    <property type="match status" value="1"/>
</dbReference>
<sequence length="444" mass="48784">MAWDNKVVWSEGMFLQTQHFQQSDRYVERLVRGRVDGIRPYSWGIQDLQINRDLLTTGKFALSVCRGILEDGTPFSIPDDSNHPPPLELPENTRDCVVYLALPVRQPGGAEFDLDGSPDSVARYAGEEVETPDSNAGSETVSTMQVGKLRLRYLLETDERAGYVCLGLARIVEVRADKNVVIDERYIPPCLDCAASSVLSGMISEILGLTHHRGEALAGRVSESGTKGVAEIADFLLLMAVNRYEPLLAHLASSANVHPETFYAVALSIAGELSTFTAPGKRPGKFGVYRHDDLQGSFAPVMKELRQALSAVLEQTAVPIPLQARKYGIHVAALTDKGLLSNSSFVLAVRADLPVENLRRGFPNQAKIGSVEQIRELVNVALPGIALRPLPVAPRQIPYHAGVTYFELDQSSQYWKQLKNSGGIAIHVSGEFPRLEMELWAIRS</sequence>
<evidence type="ECO:0000313" key="1">
    <source>
        <dbReference type="EMBL" id="TQV80445.1"/>
    </source>
</evidence>
<keyword evidence="2" id="KW-1185">Reference proteome</keyword>
<dbReference type="Proteomes" id="UP000315252">
    <property type="component" value="Unassembled WGS sequence"/>
</dbReference>
<dbReference type="InterPro" id="IPR010263">
    <property type="entry name" value="T6SS_TssK"/>
</dbReference>
<evidence type="ECO:0000313" key="2">
    <source>
        <dbReference type="Proteomes" id="UP000315252"/>
    </source>
</evidence>
<name>A0A545TTA1_9PROT</name>
<dbReference type="NCBIfam" id="TIGR03353">
    <property type="entry name" value="VI_chp_4"/>
    <property type="match status" value="1"/>
</dbReference>
<gene>
    <name evidence="1" type="primary">tssK</name>
    <name evidence="1" type="ORF">FKG95_09715</name>
</gene>
<dbReference type="Pfam" id="PF05936">
    <property type="entry name" value="T6SS_VasE"/>
    <property type="match status" value="1"/>
</dbReference>
<dbReference type="RefSeq" id="WP_142896159.1">
    <property type="nucleotide sequence ID" value="NZ_ML660054.1"/>
</dbReference>
<organism evidence="1 2">
    <name type="scientific">Denitrobaculum tricleocarpae</name>
    <dbReference type="NCBI Taxonomy" id="2591009"/>
    <lineage>
        <taxon>Bacteria</taxon>
        <taxon>Pseudomonadati</taxon>
        <taxon>Pseudomonadota</taxon>
        <taxon>Alphaproteobacteria</taxon>
        <taxon>Rhodospirillales</taxon>
        <taxon>Rhodospirillaceae</taxon>
        <taxon>Denitrobaculum</taxon>
    </lineage>
</organism>
<dbReference type="OrthoDB" id="9775333at2"/>